<sequence>MKFIKYISICASCLFSFTNLSAQKKVAFVQNEKEQKIDVLIDGQFFTAYLYGTKIDKPVLFPLVTASGITVTRGFPLATRANERTDHPHHIGMWFNYGDVNGLDFWNNSDAIKAEDKPKYGSIRHQKIVAVKPGPHNGELEVSSNWVDIKGNILLKENTILVFSGDINSRTIDRTTTLTAQNEKVTFKDNKEGILGIRVTRELEMPSQKPEIFTDAQGIATKVAVLNNEGITGNFLSSEGVTGNDVWGTRGNWCMIYGQKNGKDIAIAIIDHPKNPGYPTYWHARGYGLFAANTLGQEVMSGGKEKLNFSLDAGKSVTFKYRIIVKDGNTPSKETLNKEAESFAKK</sequence>
<dbReference type="Proteomes" id="UP000295479">
    <property type="component" value="Unassembled WGS sequence"/>
</dbReference>
<gene>
    <name evidence="2" type="ORF">E0F76_13010</name>
</gene>
<comment type="caution">
    <text evidence="2">The sequence shown here is derived from an EMBL/GenBank/DDBJ whole genome shotgun (WGS) entry which is preliminary data.</text>
</comment>
<feature type="signal peptide" evidence="1">
    <location>
        <begin position="1"/>
        <end position="22"/>
    </location>
</feature>
<dbReference type="EMBL" id="SMFK01000009">
    <property type="protein sequence ID" value="TDD95701.1"/>
    <property type="molecule type" value="Genomic_DNA"/>
</dbReference>
<evidence type="ECO:0000313" key="2">
    <source>
        <dbReference type="EMBL" id="TDD95701.1"/>
    </source>
</evidence>
<evidence type="ECO:0000256" key="1">
    <source>
        <dbReference type="SAM" id="SignalP"/>
    </source>
</evidence>
<reference evidence="2 3" key="1">
    <citation type="submission" date="2019-03" db="EMBL/GenBank/DDBJ databases">
        <title>Flavobacterium AR-3-4 sp. nov. isolated from arctic soil.</title>
        <authorList>
            <person name="Chaudhary D.K."/>
        </authorList>
    </citation>
    <scope>NUCLEOTIDE SEQUENCE [LARGE SCALE GENOMIC DNA]</scope>
    <source>
        <strain evidence="2 3">AR-3-4</strain>
    </source>
</reference>
<accession>A0A4R5C7C5</accession>
<proteinExistence type="predicted"/>
<dbReference type="RefSeq" id="WP_132006755.1">
    <property type="nucleotide sequence ID" value="NZ_SMFK01000009.1"/>
</dbReference>
<organism evidence="2 3">
    <name type="scientific">Flavobacterium cellulosilyticum</name>
    <dbReference type="NCBI Taxonomy" id="2541731"/>
    <lineage>
        <taxon>Bacteria</taxon>
        <taxon>Pseudomonadati</taxon>
        <taxon>Bacteroidota</taxon>
        <taxon>Flavobacteriia</taxon>
        <taxon>Flavobacteriales</taxon>
        <taxon>Flavobacteriaceae</taxon>
        <taxon>Flavobacterium</taxon>
    </lineage>
</organism>
<feature type="chain" id="PRO_5020796373" description="Methane oxygenase PmoA" evidence="1">
    <location>
        <begin position="23"/>
        <end position="346"/>
    </location>
</feature>
<keyword evidence="3" id="KW-1185">Reference proteome</keyword>
<dbReference type="InterPro" id="IPR029475">
    <property type="entry name" value="DUF6807"/>
</dbReference>
<dbReference type="AlphaFoldDB" id="A0A4R5C7C5"/>
<evidence type="ECO:0008006" key="4">
    <source>
        <dbReference type="Google" id="ProtNLM"/>
    </source>
</evidence>
<keyword evidence="1" id="KW-0732">Signal</keyword>
<dbReference type="Pfam" id="PF14100">
    <property type="entry name" value="DUF6807"/>
    <property type="match status" value="1"/>
</dbReference>
<evidence type="ECO:0000313" key="3">
    <source>
        <dbReference type="Proteomes" id="UP000295479"/>
    </source>
</evidence>
<protein>
    <recommendedName>
        <fullName evidence="4">Methane oxygenase PmoA</fullName>
    </recommendedName>
</protein>
<name>A0A4R5C7C5_9FLAO</name>
<dbReference type="OrthoDB" id="2540540at2"/>